<protein>
    <submittedName>
        <fullName evidence="2">Uncharacterized protein</fullName>
    </submittedName>
</protein>
<comment type="caution">
    <text evidence="2">The sequence shown here is derived from an EMBL/GenBank/DDBJ whole genome shotgun (WGS) entry which is preliminary data.</text>
</comment>
<dbReference type="AlphaFoldDB" id="A0A9W4H4V8"/>
<feature type="compositionally biased region" description="Low complexity" evidence="1">
    <location>
        <begin position="168"/>
        <end position="178"/>
    </location>
</feature>
<accession>A0A9W4H4V8</accession>
<evidence type="ECO:0000256" key="1">
    <source>
        <dbReference type="SAM" id="MobiDB-lite"/>
    </source>
</evidence>
<proteinExistence type="predicted"/>
<feature type="compositionally biased region" description="Basic and acidic residues" evidence="1">
    <location>
        <begin position="1"/>
        <end position="11"/>
    </location>
</feature>
<feature type="compositionally biased region" description="Gly residues" evidence="1">
    <location>
        <begin position="137"/>
        <end position="151"/>
    </location>
</feature>
<gene>
    <name evidence="2" type="ORF">SBRY_50511</name>
</gene>
<sequence length="194" mass="20324">MDGRVHHEEAGRGGGRPAAGRDRGRAARGTGRGGGRRAGRRPGQADQAAQERALPGGVRRAGRRHEDRLGRHRAARPGAHRAGRPRRGPQGRALGALPRRADRRPRGQPAAALQRHRLPLQGRHRVRAPDRRPDAGRGPGAGAARGWGPRGDGVSAAALQPGERRVLAGRPGRAVGRPPQQPGGGRAAARAAVP</sequence>
<dbReference type="Proteomes" id="UP001153328">
    <property type="component" value="Unassembled WGS sequence"/>
</dbReference>
<dbReference type="EMBL" id="CAJVAX010000019">
    <property type="protein sequence ID" value="CAG7651041.1"/>
    <property type="molecule type" value="Genomic_DNA"/>
</dbReference>
<evidence type="ECO:0000313" key="2">
    <source>
        <dbReference type="EMBL" id="CAG7651041.1"/>
    </source>
</evidence>
<evidence type="ECO:0000313" key="3">
    <source>
        <dbReference type="Proteomes" id="UP001153328"/>
    </source>
</evidence>
<feature type="region of interest" description="Disordered" evidence="1">
    <location>
        <begin position="1"/>
        <end position="194"/>
    </location>
</feature>
<feature type="compositionally biased region" description="Basic residues" evidence="1">
    <location>
        <begin position="114"/>
        <end position="126"/>
    </location>
</feature>
<name>A0A9W4H4V8_9ACTN</name>
<keyword evidence="3" id="KW-1185">Reference proteome</keyword>
<organism evidence="2 3">
    <name type="scientific">Actinacidiphila bryophytorum</name>
    <dbReference type="NCBI Taxonomy" id="1436133"/>
    <lineage>
        <taxon>Bacteria</taxon>
        <taxon>Bacillati</taxon>
        <taxon>Actinomycetota</taxon>
        <taxon>Actinomycetes</taxon>
        <taxon>Kitasatosporales</taxon>
        <taxon>Streptomycetaceae</taxon>
        <taxon>Actinacidiphila</taxon>
    </lineage>
</organism>
<reference evidence="2" key="1">
    <citation type="submission" date="2021-06" db="EMBL/GenBank/DDBJ databases">
        <authorList>
            <person name="Arsene-Ploetze F."/>
        </authorList>
    </citation>
    <scope>NUCLEOTIDE SEQUENCE</scope>
    <source>
        <strain evidence="2">SBRY1</strain>
    </source>
</reference>
<feature type="compositionally biased region" description="Basic residues" evidence="1">
    <location>
        <begin position="70"/>
        <end position="89"/>
    </location>
</feature>